<evidence type="ECO:0000313" key="3">
    <source>
        <dbReference type="EMBL" id="SUZ59282.1"/>
    </source>
</evidence>
<proteinExistence type="predicted"/>
<keyword evidence="1" id="KW-0378">Hydrolase</keyword>
<evidence type="ECO:0000259" key="2">
    <source>
        <dbReference type="Pfam" id="PF07969"/>
    </source>
</evidence>
<dbReference type="EMBL" id="UINC01000668">
    <property type="protein sequence ID" value="SUZ59282.1"/>
    <property type="molecule type" value="Genomic_DNA"/>
</dbReference>
<organism evidence="3">
    <name type="scientific">marine metagenome</name>
    <dbReference type="NCBI Taxonomy" id="408172"/>
    <lineage>
        <taxon>unclassified sequences</taxon>
        <taxon>metagenomes</taxon>
        <taxon>ecological metagenomes</taxon>
    </lineage>
</organism>
<dbReference type="CDD" id="cd01297">
    <property type="entry name" value="D-aminoacylase"/>
    <property type="match status" value="1"/>
</dbReference>
<dbReference type="GO" id="GO:0008448">
    <property type="term" value="F:N-acetylglucosamine-6-phosphate deacetylase activity"/>
    <property type="evidence" value="ECO:0007669"/>
    <property type="project" value="TreeGrafter"/>
</dbReference>
<dbReference type="InterPro" id="IPR011059">
    <property type="entry name" value="Metal-dep_hydrolase_composite"/>
</dbReference>
<evidence type="ECO:0000256" key="1">
    <source>
        <dbReference type="ARBA" id="ARBA00022801"/>
    </source>
</evidence>
<dbReference type="AlphaFoldDB" id="A0A381NXF1"/>
<sequence>VTVRNARNISVTVFLIAALTVGALASEARQQDYDVIISGGRILDGTGNPWFTADVGIFRDRILLIDDLSEASAPIVLDATGLYVTPGFIDVHSHAAEGLTAPDRSDAKTLITQGLTTVVVNPDGRSPDIQEQRHALGEHGLGVNVAQMVGHGSTRRTVTGMEDRQATPAELNRMRDIVRVGMDAGAFGLSSGLFYSPGSYAELSEVITLAEVAAEYGGVYASHIRDEADYSIGLVAAVDEVIEVARKAGIPGVVTHIKALGPNVWGESRTVIEHISQARNEGVEMYADQYPYEASSTGLSAALLPRWSQAGGADALAGRFAELETRVRIREAMVGNLARRGGADRLQFTGGGPGIEGRTLEDLAGEQGVDPIDIAIELLTSGGAGSIISYNMHSDDLHAFMVQPWTMTSSDGGLPRFGVAKPHPRSYGSFTRKIRKYVLEDNVVSLEQAIRSMTSLPAAAFRIRDRGTLRPGAYADVVVFDLDRIRDRATYTDPHQYSEGVVHVLVNGELALREEEMTGSMSGEVLRR</sequence>
<dbReference type="SUPFAM" id="SSF51556">
    <property type="entry name" value="Metallo-dependent hydrolases"/>
    <property type="match status" value="1"/>
</dbReference>
<accession>A0A381NXF1</accession>
<gene>
    <name evidence="3" type="ORF">METZ01_LOCUS12136</name>
</gene>
<dbReference type="Pfam" id="PF07969">
    <property type="entry name" value="Amidohydro_3"/>
    <property type="match status" value="1"/>
</dbReference>
<feature type="non-terminal residue" evidence="3">
    <location>
        <position position="1"/>
    </location>
</feature>
<dbReference type="Gene3D" id="3.20.20.140">
    <property type="entry name" value="Metal-dependent hydrolases"/>
    <property type="match status" value="2"/>
</dbReference>
<feature type="domain" description="Amidohydrolase 3" evidence="2">
    <location>
        <begin position="76"/>
        <end position="509"/>
    </location>
</feature>
<dbReference type="PANTHER" id="PTHR11113:SF14">
    <property type="entry name" value="N-ACETYLGLUCOSAMINE-6-PHOSPHATE DEACETYLASE"/>
    <property type="match status" value="1"/>
</dbReference>
<protein>
    <recommendedName>
        <fullName evidence="2">Amidohydrolase 3 domain-containing protein</fullName>
    </recommendedName>
</protein>
<reference evidence="3" key="1">
    <citation type="submission" date="2018-05" db="EMBL/GenBank/DDBJ databases">
        <authorList>
            <person name="Lanie J.A."/>
            <person name="Ng W.-L."/>
            <person name="Kazmierczak K.M."/>
            <person name="Andrzejewski T.M."/>
            <person name="Davidsen T.M."/>
            <person name="Wayne K.J."/>
            <person name="Tettelin H."/>
            <person name="Glass J.I."/>
            <person name="Rusch D."/>
            <person name="Podicherti R."/>
            <person name="Tsui H.-C.T."/>
            <person name="Winkler M.E."/>
        </authorList>
    </citation>
    <scope>NUCLEOTIDE SEQUENCE</scope>
</reference>
<name>A0A381NXF1_9ZZZZ</name>
<dbReference type="InterPro" id="IPR032466">
    <property type="entry name" value="Metal_Hydrolase"/>
</dbReference>
<dbReference type="SUPFAM" id="SSF51338">
    <property type="entry name" value="Composite domain of metallo-dependent hydrolases"/>
    <property type="match status" value="1"/>
</dbReference>
<dbReference type="GO" id="GO:0006046">
    <property type="term" value="P:N-acetylglucosamine catabolic process"/>
    <property type="evidence" value="ECO:0007669"/>
    <property type="project" value="TreeGrafter"/>
</dbReference>
<dbReference type="InterPro" id="IPR013108">
    <property type="entry name" value="Amidohydro_3"/>
</dbReference>
<dbReference type="PANTHER" id="PTHR11113">
    <property type="entry name" value="N-ACETYLGLUCOSAMINE-6-PHOSPHATE DEACETYLASE"/>
    <property type="match status" value="1"/>
</dbReference>